<feature type="domain" description="CNH" evidence="2">
    <location>
        <begin position="21"/>
        <end position="301"/>
    </location>
</feature>
<gene>
    <name evidence="3" type="primary">g5769</name>
    <name evidence="3" type="ORF">VP750_LOCUS4940</name>
</gene>
<dbReference type="Pfam" id="PF10367">
    <property type="entry name" value="zf-Vps39_C"/>
    <property type="match status" value="1"/>
</dbReference>
<dbReference type="SUPFAM" id="SSF50998">
    <property type="entry name" value="Quinoprotein alcohol dehydrogenase-like"/>
    <property type="match status" value="1"/>
</dbReference>
<dbReference type="PANTHER" id="PTHR12894">
    <property type="entry name" value="CNH DOMAIN CONTAINING"/>
    <property type="match status" value="1"/>
</dbReference>
<keyword evidence="4" id="KW-1185">Reference proteome</keyword>
<dbReference type="PANTHER" id="PTHR12894:SF43">
    <property type="entry name" value="VACUOLAR SORTING PROTEIN 3"/>
    <property type="match status" value="1"/>
</dbReference>
<dbReference type="Proteomes" id="UP001497392">
    <property type="component" value="Unassembled WGS sequence"/>
</dbReference>
<evidence type="ECO:0000313" key="3">
    <source>
        <dbReference type="EMBL" id="CAL5223281.1"/>
    </source>
</evidence>
<reference evidence="3 4" key="1">
    <citation type="submission" date="2024-06" db="EMBL/GenBank/DDBJ databases">
        <authorList>
            <person name="Kraege A."/>
            <person name="Thomma B."/>
        </authorList>
    </citation>
    <scope>NUCLEOTIDE SEQUENCE [LARGE SCALE GENOMIC DNA]</scope>
</reference>
<dbReference type="EMBL" id="CAXHTA020000008">
    <property type="protein sequence ID" value="CAL5223281.1"/>
    <property type="molecule type" value="Genomic_DNA"/>
</dbReference>
<dbReference type="InterPro" id="IPR011047">
    <property type="entry name" value="Quinoprotein_ADH-like_sf"/>
</dbReference>
<dbReference type="PROSITE" id="PS50236">
    <property type="entry name" value="CHCR"/>
    <property type="match status" value="1"/>
</dbReference>
<accession>A0ABP1FW76</accession>
<dbReference type="InterPro" id="IPR001180">
    <property type="entry name" value="CNH_dom"/>
</dbReference>
<sequence>MSGGSRTAFQLWPALEHKGKQSVISAIAVDETAQHIYVGTSDGQLEEHRIHSSYQSVRVSLGARKHIGKKPVTALHHVAGVDRLAAVCDGNLLLLDPESLKEWHVPGAKGVTAIALNVSSSSAPWLAAAQRVSKRTVRITVHELIPGISLASQLHSMPTSQVYQADLTEPLLVKGMVWLGQSLVMATSLRYVLFNPQTKACTELFSVSPEAPPPTMVQSVPSADEAILLMDQVGIVTDSRGHPTHSALAFPSTPSALAVSGIYVLAACADGLHAYDRATSAWVQSLPYPGGVRTAPGQQLSSAQNTSGSCVLIAGFRKVWMLQPIALEEQARELLKAGDFDQALQLADVAAAEGAPWVDDAYAEAAFLLIHELRFREAVDALLRCSTTAVQPGELFPLFPEYTQPWANRKLHARQHWGIHPPLTDLHTLIERLDQSGDNHSGATENGNSSIQDRMAAAARQCVADYLLEVRQWEGAEALDGIDTLLVHLLADADSAAALESFAAAPNEVRLEYVKDALRERRRFHALALLCSTSGASAEALTLWQAIAEGTLQEAHAEDGEVKSALGDGSFRGVAVHRATALLLDEARVPAALTLRFLPWLLSASPSDSLAVLKGRSLPAEQVLPLLRKQEGELCCQYLEFLVVGRSSQQPEHHTELALSLASAALQLMPPVDDSVPAWERAQAARDRMSEESAQAQRLRDLRDKLCSLLEQSDLYDARHVLERIGATELWDEQVVLHSKLGDHRAALRTLALTLGDIRLAEAYCARFTGHNGHLMLLDLLLHPGDERPPLYIEACHLLAAQGAELDATKVLDALSEDMPLTVAVDIIARMLRTAMHARRSGSIVRNLHRSLHLSTAAERAELMQRRVVVTEERACSKCHMRISNKMLAVYPNGVLVCFKCSRKGDPSICPVSGQDFRT</sequence>
<protein>
    <submittedName>
        <fullName evidence="3">G5769 protein</fullName>
    </submittedName>
</protein>
<comment type="caution">
    <text evidence="3">The sequence shown here is derived from an EMBL/GenBank/DDBJ whole genome shotgun (WGS) entry which is preliminary data.</text>
</comment>
<evidence type="ECO:0000256" key="1">
    <source>
        <dbReference type="PROSITE-ProRule" id="PRU01006"/>
    </source>
</evidence>
<dbReference type="PROSITE" id="PS50219">
    <property type="entry name" value="CNH"/>
    <property type="match status" value="1"/>
</dbReference>
<dbReference type="InterPro" id="IPR000547">
    <property type="entry name" value="Clathrin_H-chain/VPS_repeat"/>
</dbReference>
<evidence type="ECO:0000259" key="2">
    <source>
        <dbReference type="PROSITE" id="PS50219"/>
    </source>
</evidence>
<proteinExistence type="predicted"/>
<feature type="repeat" description="CHCR" evidence="1">
    <location>
        <begin position="610"/>
        <end position="808"/>
    </location>
</feature>
<dbReference type="InterPro" id="IPR019453">
    <property type="entry name" value="VPS39/TGFA1_Znf"/>
</dbReference>
<dbReference type="InterPro" id="IPR032914">
    <property type="entry name" value="Vam6/VPS39/TRAP1"/>
</dbReference>
<evidence type="ECO:0000313" key="4">
    <source>
        <dbReference type="Proteomes" id="UP001497392"/>
    </source>
</evidence>
<dbReference type="Pfam" id="PF10366">
    <property type="entry name" value="Vps39_1"/>
    <property type="match status" value="1"/>
</dbReference>
<name>A0ABP1FW76_9CHLO</name>
<dbReference type="InterPro" id="IPR019452">
    <property type="entry name" value="VPS39/TGF_beta_rcpt-assoc_1"/>
</dbReference>
<organism evidence="3 4">
    <name type="scientific">Coccomyxa viridis</name>
    <dbReference type="NCBI Taxonomy" id="1274662"/>
    <lineage>
        <taxon>Eukaryota</taxon>
        <taxon>Viridiplantae</taxon>
        <taxon>Chlorophyta</taxon>
        <taxon>core chlorophytes</taxon>
        <taxon>Trebouxiophyceae</taxon>
        <taxon>Trebouxiophyceae incertae sedis</taxon>
        <taxon>Coccomyxaceae</taxon>
        <taxon>Coccomyxa</taxon>
    </lineage>
</organism>